<evidence type="ECO:0000256" key="6">
    <source>
        <dbReference type="ARBA" id="ARBA00022679"/>
    </source>
</evidence>
<proteinExistence type="predicted"/>
<dbReference type="Gene3D" id="1.10.287.130">
    <property type="match status" value="1"/>
</dbReference>
<keyword evidence="4" id="KW-1003">Cell membrane</keyword>
<name>A0A9D1DEE7_9FIRM</name>
<dbReference type="GO" id="GO:0005886">
    <property type="term" value="C:plasma membrane"/>
    <property type="evidence" value="ECO:0007669"/>
    <property type="project" value="UniProtKB-SubCell"/>
</dbReference>
<evidence type="ECO:0000256" key="10">
    <source>
        <dbReference type="ARBA" id="ARBA00023012"/>
    </source>
</evidence>
<dbReference type="SUPFAM" id="SSF158472">
    <property type="entry name" value="HAMP domain-like"/>
    <property type="match status" value="1"/>
</dbReference>
<dbReference type="InterPro" id="IPR050980">
    <property type="entry name" value="2C_sensor_his_kinase"/>
</dbReference>
<dbReference type="Gene3D" id="3.30.565.10">
    <property type="entry name" value="Histidine kinase-like ATPase, C-terminal domain"/>
    <property type="match status" value="1"/>
</dbReference>
<reference evidence="14" key="2">
    <citation type="journal article" date="2021" name="PeerJ">
        <title>Extensive microbial diversity within the chicken gut microbiome revealed by metagenomics and culture.</title>
        <authorList>
            <person name="Gilroy R."/>
            <person name="Ravi A."/>
            <person name="Getino M."/>
            <person name="Pursley I."/>
            <person name="Horton D.L."/>
            <person name="Alikhan N.F."/>
            <person name="Baker D."/>
            <person name="Gharbi K."/>
            <person name="Hall N."/>
            <person name="Watson M."/>
            <person name="Adriaenssens E.M."/>
            <person name="Foster-Nyarko E."/>
            <person name="Jarju S."/>
            <person name="Secka A."/>
            <person name="Antonio M."/>
            <person name="Oren A."/>
            <person name="Chaudhuri R.R."/>
            <person name="La Ragione R."/>
            <person name="Hildebrand F."/>
            <person name="Pallen M.J."/>
        </authorList>
    </citation>
    <scope>NUCLEOTIDE SEQUENCE</scope>
    <source>
        <strain evidence="14">ChiSxjej1B13-7958</strain>
    </source>
</reference>
<reference evidence="14" key="1">
    <citation type="submission" date="2020-10" db="EMBL/GenBank/DDBJ databases">
        <authorList>
            <person name="Gilroy R."/>
        </authorList>
    </citation>
    <scope>NUCLEOTIDE SEQUENCE</scope>
    <source>
        <strain evidence="14">ChiSxjej1B13-7958</strain>
    </source>
</reference>
<dbReference type="Pfam" id="PF02518">
    <property type="entry name" value="HATPase_c"/>
    <property type="match status" value="1"/>
</dbReference>
<dbReference type="Pfam" id="PF00672">
    <property type="entry name" value="HAMP"/>
    <property type="match status" value="1"/>
</dbReference>
<keyword evidence="9" id="KW-0067">ATP-binding</keyword>
<dbReference type="PROSITE" id="PS50885">
    <property type="entry name" value="HAMP"/>
    <property type="match status" value="1"/>
</dbReference>
<dbReference type="EC" id="2.7.13.3" evidence="3"/>
<dbReference type="SUPFAM" id="SSF55874">
    <property type="entry name" value="ATPase domain of HSP90 chaperone/DNA topoisomerase II/histidine kinase"/>
    <property type="match status" value="1"/>
</dbReference>
<feature type="transmembrane region" description="Helical" evidence="11">
    <location>
        <begin position="32"/>
        <end position="59"/>
    </location>
</feature>
<keyword evidence="5" id="KW-0597">Phosphoprotein</keyword>
<dbReference type="EMBL" id="DVGZ01000085">
    <property type="protein sequence ID" value="HIR47596.1"/>
    <property type="molecule type" value="Genomic_DNA"/>
</dbReference>
<dbReference type="Pfam" id="PF00512">
    <property type="entry name" value="HisKA"/>
    <property type="match status" value="1"/>
</dbReference>
<evidence type="ECO:0000256" key="7">
    <source>
        <dbReference type="ARBA" id="ARBA00022741"/>
    </source>
</evidence>
<dbReference type="CDD" id="cd00082">
    <property type="entry name" value="HisKA"/>
    <property type="match status" value="1"/>
</dbReference>
<dbReference type="PANTHER" id="PTHR44936:SF10">
    <property type="entry name" value="SENSOR PROTEIN RSTB"/>
    <property type="match status" value="1"/>
</dbReference>
<evidence type="ECO:0000313" key="14">
    <source>
        <dbReference type="EMBL" id="HIR47596.1"/>
    </source>
</evidence>
<dbReference type="GO" id="GO:0000155">
    <property type="term" value="F:phosphorelay sensor kinase activity"/>
    <property type="evidence" value="ECO:0007669"/>
    <property type="project" value="InterPro"/>
</dbReference>
<protein>
    <recommendedName>
        <fullName evidence="3">histidine kinase</fullName>
        <ecNumber evidence="3">2.7.13.3</ecNumber>
    </recommendedName>
</protein>
<dbReference type="InterPro" id="IPR003661">
    <property type="entry name" value="HisK_dim/P_dom"/>
</dbReference>
<dbReference type="CDD" id="cd06225">
    <property type="entry name" value="HAMP"/>
    <property type="match status" value="1"/>
</dbReference>
<dbReference type="SMART" id="SM00304">
    <property type="entry name" value="HAMP"/>
    <property type="match status" value="1"/>
</dbReference>
<dbReference type="Gene3D" id="6.10.340.10">
    <property type="match status" value="1"/>
</dbReference>
<keyword evidence="11" id="KW-0472">Membrane</keyword>
<keyword evidence="6" id="KW-0808">Transferase</keyword>
<keyword evidence="10" id="KW-0902">Two-component regulatory system</keyword>
<gene>
    <name evidence="14" type="ORF">IAB89_08065</name>
</gene>
<evidence type="ECO:0000256" key="2">
    <source>
        <dbReference type="ARBA" id="ARBA00004651"/>
    </source>
</evidence>
<keyword evidence="7" id="KW-0547">Nucleotide-binding</keyword>
<comment type="caution">
    <text evidence="14">The sequence shown here is derived from an EMBL/GenBank/DDBJ whole genome shotgun (WGS) entry which is preliminary data.</text>
</comment>
<dbReference type="InterPro" id="IPR003660">
    <property type="entry name" value="HAMP_dom"/>
</dbReference>
<dbReference type="PROSITE" id="PS50109">
    <property type="entry name" value="HIS_KIN"/>
    <property type="match status" value="1"/>
</dbReference>
<dbReference type="InterPro" id="IPR003594">
    <property type="entry name" value="HATPase_dom"/>
</dbReference>
<evidence type="ECO:0000256" key="11">
    <source>
        <dbReference type="SAM" id="Phobius"/>
    </source>
</evidence>
<comment type="catalytic activity">
    <reaction evidence="1">
        <text>ATP + protein L-histidine = ADP + protein N-phospho-L-histidine.</text>
        <dbReference type="EC" id="2.7.13.3"/>
    </reaction>
</comment>
<dbReference type="PRINTS" id="PR01780">
    <property type="entry name" value="LANTIREGPROT"/>
</dbReference>
<dbReference type="InterPro" id="IPR036890">
    <property type="entry name" value="HATPase_C_sf"/>
</dbReference>
<evidence type="ECO:0000256" key="3">
    <source>
        <dbReference type="ARBA" id="ARBA00012438"/>
    </source>
</evidence>
<dbReference type="InterPro" id="IPR036097">
    <property type="entry name" value="HisK_dim/P_sf"/>
</dbReference>
<evidence type="ECO:0000256" key="5">
    <source>
        <dbReference type="ARBA" id="ARBA00022553"/>
    </source>
</evidence>
<evidence type="ECO:0000256" key="8">
    <source>
        <dbReference type="ARBA" id="ARBA00022777"/>
    </source>
</evidence>
<feature type="domain" description="Histidine kinase" evidence="12">
    <location>
        <begin position="184"/>
        <end position="403"/>
    </location>
</feature>
<dbReference type="SMART" id="SM00388">
    <property type="entry name" value="HisKA"/>
    <property type="match status" value="1"/>
</dbReference>
<keyword evidence="8 14" id="KW-0418">Kinase</keyword>
<feature type="transmembrane region" description="Helical" evidence="11">
    <location>
        <begin position="97"/>
        <end position="117"/>
    </location>
</feature>
<dbReference type="InterPro" id="IPR005467">
    <property type="entry name" value="His_kinase_dom"/>
</dbReference>
<comment type="subcellular location">
    <subcellularLocation>
        <location evidence="2">Cell membrane</location>
        <topology evidence="2">Multi-pass membrane protein</topology>
    </subcellularLocation>
</comment>
<keyword evidence="11" id="KW-0812">Transmembrane</keyword>
<evidence type="ECO:0000256" key="9">
    <source>
        <dbReference type="ARBA" id="ARBA00022840"/>
    </source>
</evidence>
<keyword evidence="11" id="KW-1133">Transmembrane helix</keyword>
<evidence type="ECO:0000256" key="1">
    <source>
        <dbReference type="ARBA" id="ARBA00000085"/>
    </source>
</evidence>
<dbReference type="Proteomes" id="UP000824242">
    <property type="component" value="Unassembled WGS sequence"/>
</dbReference>
<evidence type="ECO:0000256" key="4">
    <source>
        <dbReference type="ARBA" id="ARBA00022475"/>
    </source>
</evidence>
<evidence type="ECO:0000313" key="15">
    <source>
        <dbReference type="Proteomes" id="UP000824242"/>
    </source>
</evidence>
<evidence type="ECO:0000259" key="13">
    <source>
        <dbReference type="PROSITE" id="PS50885"/>
    </source>
</evidence>
<dbReference type="InterPro" id="IPR008358">
    <property type="entry name" value="Sig_transdc_His_kin/Pase_MprB"/>
</dbReference>
<feature type="domain" description="HAMP" evidence="13">
    <location>
        <begin position="122"/>
        <end position="169"/>
    </location>
</feature>
<dbReference type="SUPFAM" id="SSF47384">
    <property type="entry name" value="Homodimeric domain of signal transducing histidine kinase"/>
    <property type="match status" value="1"/>
</dbReference>
<evidence type="ECO:0000259" key="12">
    <source>
        <dbReference type="PROSITE" id="PS50109"/>
    </source>
</evidence>
<organism evidence="14 15">
    <name type="scientific">Candidatus Caccousia avicola</name>
    <dbReference type="NCBI Taxonomy" id="2840721"/>
    <lineage>
        <taxon>Bacteria</taxon>
        <taxon>Bacillati</taxon>
        <taxon>Bacillota</taxon>
        <taxon>Clostridia</taxon>
        <taxon>Eubacteriales</taxon>
        <taxon>Oscillospiraceae</taxon>
        <taxon>Oscillospiraceae incertae sedis</taxon>
        <taxon>Candidatus Caccousia</taxon>
    </lineage>
</organism>
<dbReference type="AlphaFoldDB" id="A0A9D1DEE7"/>
<sequence length="408" mass="46651">MEKLTVRSVCSRTLHALLSAPRRLYVWLKNTPICICLFALTVFAVVFYIASLVCVLQIIEHFIFSVYAYLSESGMTLSQLPENLYRRLQIADSIRVFATYFLALLGIFLEVIVFYNVKLKEPLRLLRDAAARMANNDLNFTLSYQSRDEMGELCRTFERTRAQFEQNNRDLWRMIEERKRLNAAFAHDLRTPLTVLRGYVDFLATYVPQGKVREEKLLSTLSTMSSHINRLEHYVDTMNEAQRLDDISPQPRFISTQELTNALFEEISLLGEPQGIAVRLHPELYSGMVRIDPALLLRVSDNLVSNALGYAKSRVDLTLRGDARFVYLIVEDDGRGFTPEELTQATKAFYKDKNHENSAHFGLGLNICQTLCGRHGGWLSLENTPHGGARVVARFSLRLPVSFPITEK</sequence>
<dbReference type="GO" id="GO:0005524">
    <property type="term" value="F:ATP binding"/>
    <property type="evidence" value="ECO:0007669"/>
    <property type="project" value="UniProtKB-KW"/>
</dbReference>
<dbReference type="PANTHER" id="PTHR44936">
    <property type="entry name" value="SENSOR PROTEIN CREC"/>
    <property type="match status" value="1"/>
</dbReference>
<accession>A0A9D1DEE7</accession>
<dbReference type="SMART" id="SM00387">
    <property type="entry name" value="HATPase_c"/>
    <property type="match status" value="1"/>
</dbReference>